<dbReference type="RefSeq" id="WP_104848586.1">
    <property type="nucleotide sequence ID" value="NZ_PKOZ01000002.1"/>
</dbReference>
<dbReference type="SMART" id="SM00646">
    <property type="entry name" value="Ami_3"/>
    <property type="match status" value="1"/>
</dbReference>
<dbReference type="GO" id="GO:0009253">
    <property type="term" value="P:peptidoglycan catabolic process"/>
    <property type="evidence" value="ECO:0007669"/>
    <property type="project" value="InterPro"/>
</dbReference>
<evidence type="ECO:0000313" key="4">
    <source>
        <dbReference type="EMBL" id="PQD96159.1"/>
    </source>
</evidence>
<dbReference type="OrthoDB" id="9806267at2"/>
<dbReference type="PROSITE" id="PS51781">
    <property type="entry name" value="SH3B"/>
    <property type="match status" value="8"/>
</dbReference>
<dbReference type="Pfam" id="PF01520">
    <property type="entry name" value="Amidase_3"/>
    <property type="match status" value="1"/>
</dbReference>
<dbReference type="SMART" id="SM00287">
    <property type="entry name" value="SH3b"/>
    <property type="match status" value="8"/>
</dbReference>
<sequence>MNKQLSKLICLLILISLVISLIPASKEASGYSAKVTANILNVRSKAAMNSSIKFKLSLGTAVTVTKESKDWSYISYGKKSGWVASQYLSYTKPASLGTYYVTASSLNVRTKASTSSKVVTSVKKNASLTLLKKSGSWGQVKVSNGKTGWVSLNYLTTKKPASVPKNLGTYYVTASSLNVREKASTSSKIVTSVKKNASVTLLKKSGSWGQVKVSNGKTGWVSLNYLTTKKAASVSKNLGTYYVTASSLNVRAKASTSSKVVTSVKKNASVTLLKKSGNWGQIKLSNGKIGWVSLNYLTTKKPVSAQANLGIYYVTASSLNVRAKASTSSKIVTSVKKNASVTLLKKSGSWGQIKLSNGKTGWVSLNYLTTKKPVSAQANLGIYYVTASSLNVRAKASTSSKIVTSVKKNASVTLLKKSGSWGQIKLSNGKTGWVSLNYLTTKKPVSTEADLGTYYVTASSLNVREKASTSSKIITSVNKNSSVTLLKRSGSWGQVKVSNGKTGWVSLNYLTTKKPASTSPNPEEAYYTAARATIHKDASSKSSVVASVSKGIKVQILSTKNSFTQIKLPSGTIGWLASHLVTTKTVKGKTIVIDPGHGGQDAGAIGTLLKTLEKNINLSTANELAARLRQAGAKVVMTRSSDTYPTLLERAAISNKNMADAFISIHYNASISSSVRGIETFYHLNPSLASSLQQEIAKSTGLRNRGIKKNGFTVLYQNTRPAALVELGFLTNPTEERIISQSSYHEKAAQGMFNGLNVFFSK</sequence>
<feature type="domain" description="SH3b" evidence="3">
    <location>
        <begin position="30"/>
        <end position="92"/>
    </location>
</feature>
<organism evidence="4 5">
    <name type="scientific">Pradoshia eiseniae</name>
    <dbReference type="NCBI Taxonomy" id="2064768"/>
    <lineage>
        <taxon>Bacteria</taxon>
        <taxon>Bacillati</taxon>
        <taxon>Bacillota</taxon>
        <taxon>Bacilli</taxon>
        <taxon>Bacillales</taxon>
        <taxon>Bacillaceae</taxon>
        <taxon>Pradoshia</taxon>
    </lineage>
</organism>
<name>A0A2S7N2A7_9BACI</name>
<feature type="domain" description="SH3b" evidence="3">
    <location>
        <begin position="167"/>
        <end position="230"/>
    </location>
</feature>
<dbReference type="PANTHER" id="PTHR34408">
    <property type="entry name" value="FAMILY PROTEIN, PUTATIVE-RELATED"/>
    <property type="match status" value="1"/>
</dbReference>
<accession>A0A2S7N2A7</accession>
<dbReference type="InterPro" id="IPR003646">
    <property type="entry name" value="SH3-like_bac-type"/>
</dbReference>
<gene>
    <name evidence="4" type="ORF">CYL18_06040</name>
</gene>
<feature type="domain" description="SH3b" evidence="3">
    <location>
        <begin position="309"/>
        <end position="372"/>
    </location>
</feature>
<feature type="domain" description="SH3b" evidence="3">
    <location>
        <begin position="96"/>
        <end position="159"/>
    </location>
</feature>
<dbReference type="GO" id="GO:0071555">
    <property type="term" value="P:cell wall organization"/>
    <property type="evidence" value="ECO:0007669"/>
    <property type="project" value="UniProtKB-KW"/>
</dbReference>
<evidence type="ECO:0000256" key="1">
    <source>
        <dbReference type="ARBA" id="ARBA00022801"/>
    </source>
</evidence>
<feature type="domain" description="SH3b" evidence="3">
    <location>
        <begin position="522"/>
        <end position="585"/>
    </location>
</feature>
<feature type="domain" description="SH3b" evidence="3">
    <location>
        <begin position="380"/>
        <end position="443"/>
    </location>
</feature>
<dbReference type="InterPro" id="IPR052354">
    <property type="entry name" value="Cell_Wall_Dynamics_Protein"/>
</dbReference>
<feature type="domain" description="SH3b" evidence="3">
    <location>
        <begin position="238"/>
        <end position="301"/>
    </location>
</feature>
<dbReference type="EMBL" id="PKOZ01000002">
    <property type="protein sequence ID" value="PQD96159.1"/>
    <property type="molecule type" value="Genomic_DNA"/>
</dbReference>
<dbReference type="InterPro" id="IPR002508">
    <property type="entry name" value="MurNAc-LAA_cat"/>
</dbReference>
<dbReference type="AlphaFoldDB" id="A0A2S7N2A7"/>
<dbReference type="SUPFAM" id="SSF53187">
    <property type="entry name" value="Zn-dependent exopeptidases"/>
    <property type="match status" value="1"/>
</dbReference>
<dbReference type="Proteomes" id="UP000239663">
    <property type="component" value="Unassembled WGS sequence"/>
</dbReference>
<dbReference type="Gene3D" id="2.30.30.40">
    <property type="entry name" value="SH3 Domains"/>
    <property type="match status" value="8"/>
</dbReference>
<evidence type="ECO:0000259" key="3">
    <source>
        <dbReference type="PROSITE" id="PS51781"/>
    </source>
</evidence>
<protein>
    <recommendedName>
        <fullName evidence="3">SH3b domain-containing protein</fullName>
    </recommendedName>
</protein>
<evidence type="ECO:0000256" key="2">
    <source>
        <dbReference type="ARBA" id="ARBA00023316"/>
    </source>
</evidence>
<proteinExistence type="predicted"/>
<keyword evidence="5" id="KW-1185">Reference proteome</keyword>
<keyword evidence="2" id="KW-0961">Cell wall biogenesis/degradation</keyword>
<feature type="domain" description="SH3b" evidence="3">
    <location>
        <begin position="451"/>
        <end position="514"/>
    </location>
</feature>
<dbReference type="GO" id="GO:0008745">
    <property type="term" value="F:N-acetylmuramoyl-L-alanine amidase activity"/>
    <property type="evidence" value="ECO:0007669"/>
    <property type="project" value="InterPro"/>
</dbReference>
<dbReference type="Pfam" id="PF08239">
    <property type="entry name" value="SH3_3"/>
    <property type="match status" value="8"/>
</dbReference>
<dbReference type="Gene3D" id="3.40.630.40">
    <property type="entry name" value="Zn-dependent exopeptidases"/>
    <property type="match status" value="1"/>
</dbReference>
<keyword evidence="1" id="KW-0378">Hydrolase</keyword>
<dbReference type="CDD" id="cd02696">
    <property type="entry name" value="MurNAc-LAA"/>
    <property type="match status" value="1"/>
</dbReference>
<evidence type="ECO:0000313" key="5">
    <source>
        <dbReference type="Proteomes" id="UP000239663"/>
    </source>
</evidence>
<comment type="caution">
    <text evidence="4">The sequence shown here is derived from an EMBL/GenBank/DDBJ whole genome shotgun (WGS) entry which is preliminary data.</text>
</comment>
<dbReference type="PANTHER" id="PTHR34408:SF1">
    <property type="entry name" value="GLYCOSYL HYDROLASE FAMILY 19 DOMAIN-CONTAINING PROTEIN HI_1415"/>
    <property type="match status" value="1"/>
</dbReference>
<reference evidence="4 5" key="1">
    <citation type="submission" date="2017-12" db="EMBL/GenBank/DDBJ databases">
        <title>Taxonomic description and draft genome of Pradoshia cofamensis Gen. nov., sp. nov., a thermotolerant bacillale isolated from anterior gut of earthworm Eisenia fetida.</title>
        <authorList>
            <person name="Saha T."/>
            <person name="Chakraborty R."/>
        </authorList>
    </citation>
    <scope>NUCLEOTIDE SEQUENCE [LARGE SCALE GENOMIC DNA]</scope>
    <source>
        <strain evidence="4 5">EAG3</strain>
    </source>
</reference>